<sequence>MHLFKTFITVAALGTSSIVSALNATEIGDIFWAHHRAPTGLGTLGGYSRKIIDVQTIVNGIQTVADANTETPKLLSALESFFKQARRDSPLIRDSPEITSEPDARMIVIRYQNLLTAEIILFGALQIKKPLISGTKYRAEVLSQIQAIATFNKQSMADLDSILIPFKPKELIQWLPTLDRRYNELVKVYST</sequence>
<dbReference type="OrthoDB" id="5315535at2759"/>
<name>A0A7C8KAE8_ORBOL</name>
<dbReference type="Proteomes" id="UP000297595">
    <property type="component" value="Unassembled WGS sequence"/>
</dbReference>
<accession>A0A7C8KAE8</accession>
<evidence type="ECO:0000313" key="1">
    <source>
        <dbReference type="EMBL" id="TGJ64133.1"/>
    </source>
</evidence>
<reference evidence="1 2" key="1">
    <citation type="submission" date="2019-03" db="EMBL/GenBank/DDBJ databases">
        <title>Nematode-trapping fungi genome.</title>
        <authorList>
            <person name="Vidal-Diez De Ulzurrun G."/>
        </authorList>
    </citation>
    <scope>NUCLEOTIDE SEQUENCE [LARGE SCALE GENOMIC DNA]</scope>
    <source>
        <strain evidence="1 2">TWF154</strain>
    </source>
</reference>
<evidence type="ECO:0000313" key="2">
    <source>
        <dbReference type="Proteomes" id="UP000297595"/>
    </source>
</evidence>
<dbReference type="AlphaFoldDB" id="A0A7C8KAE8"/>
<organism evidence="1 2">
    <name type="scientific">Orbilia oligospora</name>
    <name type="common">Nematode-trapping fungus</name>
    <name type="synonym">Arthrobotrys oligospora</name>
    <dbReference type="NCBI Taxonomy" id="2813651"/>
    <lineage>
        <taxon>Eukaryota</taxon>
        <taxon>Fungi</taxon>
        <taxon>Dikarya</taxon>
        <taxon>Ascomycota</taxon>
        <taxon>Pezizomycotina</taxon>
        <taxon>Orbiliomycetes</taxon>
        <taxon>Orbiliales</taxon>
        <taxon>Orbiliaceae</taxon>
        <taxon>Orbilia</taxon>
    </lineage>
</organism>
<protein>
    <submittedName>
        <fullName evidence="1">Uncharacterized protein</fullName>
    </submittedName>
</protein>
<comment type="caution">
    <text evidence="1">The sequence shown here is derived from an EMBL/GenBank/DDBJ whole genome shotgun (WGS) entry which is preliminary data.</text>
</comment>
<gene>
    <name evidence="1" type="ORF">EYR41_010207</name>
</gene>
<dbReference type="EMBL" id="SOZJ01000007">
    <property type="protein sequence ID" value="TGJ64133.1"/>
    <property type="molecule type" value="Genomic_DNA"/>
</dbReference>
<proteinExistence type="predicted"/>